<dbReference type="InterPro" id="IPR016032">
    <property type="entry name" value="Sig_transdc_resp-reg_C-effctor"/>
</dbReference>
<organism evidence="8 9">
    <name type="scientific">Subdoligranulum variabile DSM 15176</name>
    <dbReference type="NCBI Taxonomy" id="411471"/>
    <lineage>
        <taxon>Bacteria</taxon>
        <taxon>Bacillati</taxon>
        <taxon>Bacillota</taxon>
        <taxon>Clostridia</taxon>
        <taxon>Eubacteriales</taxon>
        <taxon>Oscillospiraceae</taxon>
        <taxon>Subdoligranulum</taxon>
    </lineage>
</organism>
<dbReference type="eggNOG" id="COG0745">
    <property type="taxonomic scope" value="Bacteria"/>
</dbReference>
<dbReference type="PANTHER" id="PTHR48111:SF1">
    <property type="entry name" value="TWO-COMPONENT RESPONSE REGULATOR ORR33"/>
    <property type="match status" value="1"/>
</dbReference>
<dbReference type="Pfam" id="PF00486">
    <property type="entry name" value="Trans_reg_C"/>
    <property type="match status" value="1"/>
</dbReference>
<keyword evidence="4 6" id="KW-0238">DNA-binding</keyword>
<accession>D1PIL0</accession>
<dbReference type="RefSeq" id="WP_007045622.1">
    <property type="nucleotide sequence ID" value="NZ_GG704769.1"/>
</dbReference>
<protein>
    <submittedName>
        <fullName evidence="8">Transcriptional regulatory protein, C-terminal domain protein</fullName>
    </submittedName>
</protein>
<evidence type="ECO:0000256" key="1">
    <source>
        <dbReference type="ARBA" id="ARBA00022553"/>
    </source>
</evidence>
<dbReference type="SMART" id="SM00862">
    <property type="entry name" value="Trans_reg_C"/>
    <property type="match status" value="1"/>
</dbReference>
<dbReference type="GO" id="GO:0000156">
    <property type="term" value="F:phosphorelay response regulator activity"/>
    <property type="evidence" value="ECO:0007669"/>
    <property type="project" value="TreeGrafter"/>
</dbReference>
<dbReference type="InterPro" id="IPR001867">
    <property type="entry name" value="OmpR/PhoB-type_DNA-bd"/>
</dbReference>
<name>D1PIL0_9FIRM</name>
<dbReference type="GO" id="GO:0006355">
    <property type="term" value="P:regulation of DNA-templated transcription"/>
    <property type="evidence" value="ECO:0007669"/>
    <property type="project" value="InterPro"/>
</dbReference>
<keyword evidence="9" id="KW-1185">Reference proteome</keyword>
<gene>
    <name evidence="8" type="ORF">SUBVAR_04175</name>
</gene>
<dbReference type="GO" id="GO:0032993">
    <property type="term" value="C:protein-DNA complex"/>
    <property type="evidence" value="ECO:0007669"/>
    <property type="project" value="TreeGrafter"/>
</dbReference>
<keyword evidence="3" id="KW-0805">Transcription regulation</keyword>
<reference evidence="8" key="1">
    <citation type="submission" date="2009-12" db="EMBL/GenBank/DDBJ databases">
        <authorList>
            <person name="Weinstock G."/>
            <person name="Sodergren E."/>
            <person name="Clifton S."/>
            <person name="Fulton L."/>
            <person name="Fulton B."/>
            <person name="Courtney L."/>
            <person name="Fronick C."/>
            <person name="Harrison M."/>
            <person name="Strong C."/>
            <person name="Farmer C."/>
            <person name="Delahaunty K."/>
            <person name="Markovic C."/>
            <person name="Hall O."/>
            <person name="Minx P."/>
            <person name="Tomlinson C."/>
            <person name="Mitreva M."/>
            <person name="Nelson J."/>
            <person name="Hou S."/>
            <person name="Wollam A."/>
            <person name="Pepin K.H."/>
            <person name="Johnson M."/>
            <person name="Bhonagiri V."/>
            <person name="Nash W.E."/>
            <person name="Warren W."/>
            <person name="Chinwalla A."/>
            <person name="Mardis E.R."/>
            <person name="Wilson R.K."/>
        </authorList>
    </citation>
    <scope>NUCLEOTIDE SEQUENCE [LARGE SCALE GENOMIC DNA]</scope>
    <source>
        <strain evidence="8">DSM 15176</strain>
    </source>
</reference>
<feature type="DNA-binding region" description="OmpR/PhoB-type" evidence="6">
    <location>
        <begin position="1"/>
        <end position="94"/>
    </location>
</feature>
<evidence type="ECO:0000313" key="9">
    <source>
        <dbReference type="Proteomes" id="UP000003438"/>
    </source>
</evidence>
<dbReference type="OrthoDB" id="9787103at2"/>
<dbReference type="InterPro" id="IPR036388">
    <property type="entry name" value="WH-like_DNA-bd_sf"/>
</dbReference>
<sequence>MIHYKDILVDTAAQRVWRQGEEVHMTRTEYRLLLVLLGGSGRVFSREELLYRVWGVTVPLRTRTVDIHIARLRRKLGLRGELRAVMRKGYALKR</sequence>
<comment type="caution">
    <text evidence="8">The sequence shown here is derived from an EMBL/GenBank/DDBJ whole genome shotgun (WGS) entry which is preliminary data.</text>
</comment>
<keyword evidence="1" id="KW-0597">Phosphoprotein</keyword>
<dbReference type="EMBL" id="ACBY02000011">
    <property type="protein sequence ID" value="EFB77369.1"/>
    <property type="molecule type" value="Genomic_DNA"/>
</dbReference>
<evidence type="ECO:0000256" key="5">
    <source>
        <dbReference type="ARBA" id="ARBA00023163"/>
    </source>
</evidence>
<evidence type="ECO:0000256" key="3">
    <source>
        <dbReference type="ARBA" id="ARBA00023015"/>
    </source>
</evidence>
<evidence type="ECO:0000256" key="6">
    <source>
        <dbReference type="PROSITE-ProRule" id="PRU01091"/>
    </source>
</evidence>
<evidence type="ECO:0000256" key="2">
    <source>
        <dbReference type="ARBA" id="ARBA00023012"/>
    </source>
</evidence>
<dbReference type="CDD" id="cd00383">
    <property type="entry name" value="trans_reg_C"/>
    <property type="match status" value="1"/>
</dbReference>
<dbReference type="PANTHER" id="PTHR48111">
    <property type="entry name" value="REGULATOR OF RPOS"/>
    <property type="match status" value="1"/>
</dbReference>
<dbReference type="Proteomes" id="UP000003438">
    <property type="component" value="Unassembled WGS sequence"/>
</dbReference>
<dbReference type="SUPFAM" id="SSF46894">
    <property type="entry name" value="C-terminal effector domain of the bipartite response regulators"/>
    <property type="match status" value="1"/>
</dbReference>
<evidence type="ECO:0000259" key="7">
    <source>
        <dbReference type="PROSITE" id="PS51755"/>
    </source>
</evidence>
<keyword evidence="2" id="KW-0902">Two-component regulatory system</keyword>
<dbReference type="Gene3D" id="1.10.10.10">
    <property type="entry name" value="Winged helix-like DNA-binding domain superfamily/Winged helix DNA-binding domain"/>
    <property type="match status" value="1"/>
</dbReference>
<feature type="domain" description="OmpR/PhoB-type" evidence="7">
    <location>
        <begin position="1"/>
        <end position="94"/>
    </location>
</feature>
<dbReference type="GO" id="GO:0005829">
    <property type="term" value="C:cytosol"/>
    <property type="evidence" value="ECO:0007669"/>
    <property type="project" value="TreeGrafter"/>
</dbReference>
<dbReference type="InterPro" id="IPR039420">
    <property type="entry name" value="WalR-like"/>
</dbReference>
<dbReference type="STRING" id="411471.SUBVAR_04175"/>
<evidence type="ECO:0000256" key="4">
    <source>
        <dbReference type="ARBA" id="ARBA00023125"/>
    </source>
</evidence>
<dbReference type="HOGENOM" id="CLU_000445_30_8_9"/>
<dbReference type="AlphaFoldDB" id="D1PIL0"/>
<dbReference type="PROSITE" id="PS51755">
    <property type="entry name" value="OMPR_PHOB"/>
    <property type="match status" value="1"/>
</dbReference>
<dbReference type="GO" id="GO:0000976">
    <property type="term" value="F:transcription cis-regulatory region binding"/>
    <property type="evidence" value="ECO:0007669"/>
    <property type="project" value="TreeGrafter"/>
</dbReference>
<proteinExistence type="predicted"/>
<evidence type="ECO:0000313" key="8">
    <source>
        <dbReference type="EMBL" id="EFB77369.1"/>
    </source>
</evidence>
<keyword evidence="5" id="KW-0804">Transcription</keyword>